<protein>
    <submittedName>
        <fullName evidence="7">Anaerobic ribonucleoside-triphosphate reductase activating protein</fullName>
    </submittedName>
</protein>
<evidence type="ECO:0000256" key="5">
    <source>
        <dbReference type="ARBA" id="ARBA00023014"/>
    </source>
</evidence>
<dbReference type="Gene3D" id="3.20.20.70">
    <property type="entry name" value="Aldolase class I"/>
    <property type="match status" value="1"/>
</dbReference>
<dbReference type="Proteomes" id="UP001597124">
    <property type="component" value="Unassembled WGS sequence"/>
</dbReference>
<evidence type="ECO:0000313" key="7">
    <source>
        <dbReference type="EMBL" id="MFD0849654.1"/>
    </source>
</evidence>
<evidence type="ECO:0000256" key="2">
    <source>
        <dbReference type="ARBA" id="ARBA00022691"/>
    </source>
</evidence>
<evidence type="ECO:0000256" key="1">
    <source>
        <dbReference type="ARBA" id="ARBA00001966"/>
    </source>
</evidence>
<dbReference type="EMBL" id="JBHTIK010000011">
    <property type="protein sequence ID" value="MFD0849654.1"/>
    <property type="molecule type" value="Genomic_DNA"/>
</dbReference>
<dbReference type="CDD" id="cd01335">
    <property type="entry name" value="Radical_SAM"/>
    <property type="match status" value="1"/>
</dbReference>
<dbReference type="InterPro" id="IPR007197">
    <property type="entry name" value="rSAM"/>
</dbReference>
<keyword evidence="5" id="KW-0411">Iron-sulfur</keyword>
<organism evidence="7 8">
    <name type="scientific">Sphingosinicella xenopeptidilytica</name>
    <dbReference type="NCBI Taxonomy" id="364098"/>
    <lineage>
        <taxon>Bacteria</taxon>
        <taxon>Pseudomonadati</taxon>
        <taxon>Pseudomonadota</taxon>
        <taxon>Alphaproteobacteria</taxon>
        <taxon>Sphingomonadales</taxon>
        <taxon>Sphingosinicellaceae</taxon>
        <taxon>Sphingosinicella</taxon>
    </lineage>
</organism>
<name>A0ABW3C704_SPHXN</name>
<proteinExistence type="predicted"/>
<dbReference type="InterPro" id="IPR012840">
    <property type="entry name" value="NrdG2"/>
</dbReference>
<comment type="caution">
    <text evidence="7">The sequence shown here is derived from an EMBL/GenBank/DDBJ whole genome shotgun (WGS) entry which is preliminary data.</text>
</comment>
<dbReference type="InterPro" id="IPR058240">
    <property type="entry name" value="rSAM_sf"/>
</dbReference>
<evidence type="ECO:0000313" key="8">
    <source>
        <dbReference type="Proteomes" id="UP001597124"/>
    </source>
</evidence>
<gene>
    <name evidence="7" type="ORF">ACFQ00_15070</name>
</gene>
<reference evidence="8" key="1">
    <citation type="journal article" date="2019" name="Int. J. Syst. Evol. Microbiol.">
        <title>The Global Catalogue of Microorganisms (GCM) 10K type strain sequencing project: providing services to taxonomists for standard genome sequencing and annotation.</title>
        <authorList>
            <consortium name="The Broad Institute Genomics Platform"/>
            <consortium name="The Broad Institute Genome Sequencing Center for Infectious Disease"/>
            <person name="Wu L."/>
            <person name="Ma J."/>
        </authorList>
    </citation>
    <scope>NUCLEOTIDE SEQUENCE [LARGE SCALE GENOMIC DNA]</scope>
    <source>
        <strain evidence="8">CCUG 52537</strain>
    </source>
</reference>
<keyword evidence="2" id="KW-0949">S-adenosyl-L-methionine</keyword>
<keyword evidence="4" id="KW-0408">Iron</keyword>
<dbReference type="SUPFAM" id="SSF102114">
    <property type="entry name" value="Radical SAM enzymes"/>
    <property type="match status" value="1"/>
</dbReference>
<dbReference type="SFLD" id="SFLDS00029">
    <property type="entry name" value="Radical_SAM"/>
    <property type="match status" value="1"/>
</dbReference>
<keyword evidence="3" id="KW-0479">Metal-binding</keyword>
<keyword evidence="8" id="KW-1185">Reference proteome</keyword>
<dbReference type="Pfam" id="PF04055">
    <property type="entry name" value="Radical_SAM"/>
    <property type="match status" value="1"/>
</dbReference>
<accession>A0ABW3C704</accession>
<sequence length="244" mass="26631">MSGREPKRDSAVRRAGRPRPFHAITPFTMQDFPNGTACILWVAGCNMRCGYCHNPQIVLGKGVLSEADVMNFLYRRIGLLDGVVLSGGEATAWPGLIAFAARVKAMGFAVKLDTNGLRPDVVARLLAARLVDRIALDYKAPPEKFRAVTSTCAYRKFSATLDLLCTQQAVPFEVRTTVHHALLEEQDVLDIAGDLAARGYRGNYTVQRAIAGPDRPTLGNLAHAARPFDMVRLAASSPMAMSFR</sequence>
<evidence type="ECO:0000256" key="4">
    <source>
        <dbReference type="ARBA" id="ARBA00023004"/>
    </source>
</evidence>
<dbReference type="PANTHER" id="PTHR11228">
    <property type="entry name" value="RADICAL SAM DOMAIN PROTEIN"/>
    <property type="match status" value="1"/>
</dbReference>
<feature type="domain" description="Radical SAM core" evidence="6">
    <location>
        <begin position="31"/>
        <end position="244"/>
    </location>
</feature>
<evidence type="ECO:0000259" key="6">
    <source>
        <dbReference type="PROSITE" id="PS51918"/>
    </source>
</evidence>
<comment type="cofactor">
    <cofactor evidence="1">
        <name>[4Fe-4S] cluster</name>
        <dbReference type="ChEBI" id="CHEBI:49883"/>
    </cofactor>
</comment>
<dbReference type="PROSITE" id="PS51918">
    <property type="entry name" value="RADICAL_SAM"/>
    <property type="match status" value="1"/>
</dbReference>
<dbReference type="InterPro" id="IPR013785">
    <property type="entry name" value="Aldolase_TIM"/>
</dbReference>
<dbReference type="InterPro" id="IPR050377">
    <property type="entry name" value="Radical_SAM_PqqE_MftC-like"/>
</dbReference>
<dbReference type="SFLD" id="SFLDG01094">
    <property type="entry name" value="Uncharacterised_Radical_SAM_Su"/>
    <property type="match status" value="1"/>
</dbReference>
<dbReference type="PANTHER" id="PTHR11228:SF27">
    <property type="entry name" value="GLYCYL-RADICAL ENZYME ACTIVATING ENZYME MJ1227-RELATED"/>
    <property type="match status" value="1"/>
</dbReference>
<evidence type="ECO:0000256" key="3">
    <source>
        <dbReference type="ARBA" id="ARBA00022723"/>
    </source>
</evidence>
<dbReference type="RefSeq" id="WP_374597833.1">
    <property type="nucleotide sequence ID" value="NZ_JBHTIK010000011.1"/>
</dbReference>
<dbReference type="NCBIfam" id="TIGR02495">
    <property type="entry name" value="NrdG2"/>
    <property type="match status" value="1"/>
</dbReference>